<dbReference type="RefSeq" id="WP_281044207.1">
    <property type="nucleotide sequence ID" value="NZ_JARYGZ010000001.1"/>
</dbReference>
<organism evidence="1 2">
    <name type="scientific">Sphingomonas oryzagri</name>
    <dbReference type="NCBI Taxonomy" id="3042314"/>
    <lineage>
        <taxon>Bacteria</taxon>
        <taxon>Pseudomonadati</taxon>
        <taxon>Pseudomonadota</taxon>
        <taxon>Alphaproteobacteria</taxon>
        <taxon>Sphingomonadales</taxon>
        <taxon>Sphingomonadaceae</taxon>
        <taxon>Sphingomonas</taxon>
    </lineage>
</organism>
<reference evidence="1" key="1">
    <citation type="submission" date="2023-04" db="EMBL/GenBank/DDBJ databases">
        <title>Sphingomonas sp. MAHUQ-71 isolated from rice field.</title>
        <authorList>
            <person name="Huq M.A."/>
        </authorList>
    </citation>
    <scope>NUCLEOTIDE SEQUENCE</scope>
    <source>
        <strain evidence="1">MAHUQ-71</strain>
    </source>
</reference>
<sequence>MTKCPHCRREFAQHRGWTDAEDAVIREFSGRGAPWISTYRLPKRTAHSITARRLVLERQSGERLPRAYQYTDR</sequence>
<comment type="caution">
    <text evidence="1">The sequence shown here is derived from an EMBL/GenBank/DDBJ whole genome shotgun (WGS) entry which is preliminary data.</text>
</comment>
<dbReference type="EMBL" id="JARYGZ010000001">
    <property type="protein sequence ID" value="MDH7638935.1"/>
    <property type="molecule type" value="Genomic_DNA"/>
</dbReference>
<name>A0ABT6N0U5_9SPHN</name>
<accession>A0ABT6N0U5</accession>
<evidence type="ECO:0000313" key="2">
    <source>
        <dbReference type="Proteomes" id="UP001160625"/>
    </source>
</evidence>
<dbReference type="Proteomes" id="UP001160625">
    <property type="component" value="Unassembled WGS sequence"/>
</dbReference>
<protein>
    <submittedName>
        <fullName evidence="1">Uncharacterized protein</fullName>
    </submittedName>
</protein>
<keyword evidence="2" id="KW-1185">Reference proteome</keyword>
<proteinExistence type="predicted"/>
<gene>
    <name evidence="1" type="ORF">QGN17_09355</name>
</gene>
<evidence type="ECO:0000313" key="1">
    <source>
        <dbReference type="EMBL" id="MDH7638935.1"/>
    </source>
</evidence>